<organism evidence="1">
    <name type="scientific">Lygus hesperus</name>
    <name type="common">Western plant bug</name>
    <dbReference type="NCBI Taxonomy" id="30085"/>
    <lineage>
        <taxon>Eukaryota</taxon>
        <taxon>Metazoa</taxon>
        <taxon>Ecdysozoa</taxon>
        <taxon>Arthropoda</taxon>
        <taxon>Hexapoda</taxon>
        <taxon>Insecta</taxon>
        <taxon>Pterygota</taxon>
        <taxon>Neoptera</taxon>
        <taxon>Paraneoptera</taxon>
        <taxon>Hemiptera</taxon>
        <taxon>Heteroptera</taxon>
        <taxon>Panheteroptera</taxon>
        <taxon>Cimicomorpha</taxon>
        <taxon>Miridae</taxon>
        <taxon>Mirini</taxon>
        <taxon>Lygus</taxon>
    </lineage>
</organism>
<proteinExistence type="predicted"/>
<keyword evidence="1" id="KW-0378">Hydrolase</keyword>
<protein>
    <submittedName>
        <fullName evidence="1">ATP-dependent RNA helicase mrh4, mitochondrial</fullName>
    </submittedName>
</protein>
<name>A0A0A9WQS8_LYGHE</name>
<reference evidence="1" key="2">
    <citation type="submission" date="2014-07" db="EMBL/GenBank/DDBJ databases">
        <authorList>
            <person name="Hull J."/>
        </authorList>
    </citation>
    <scope>NUCLEOTIDE SEQUENCE</scope>
</reference>
<sequence length="192" mass="21638">MDKSRWEDVHLEALHSIRSLLCTSTNTTPHERIFSFSRRSCNGKTTPSWLMNPGPVLMKRNVRQSKYDPIVDEVHLLEGNPEYSHVRLPDGRETTVSTRHLAPLGAPLEDITQGNLQPQELQPESAQSPSTPSATEILLPYQANEDQNVEVPVVEPEGTAQDDVPLRRSSRVRRPPSYLKDYIVGGVNVMEY</sequence>
<keyword evidence="1" id="KW-0547">Nucleotide-binding</keyword>
<dbReference type="EMBL" id="GBHO01033818">
    <property type="protein sequence ID" value="JAG09786.1"/>
    <property type="molecule type" value="Transcribed_RNA"/>
</dbReference>
<accession>A0A0A9WQS8</accession>
<dbReference type="GO" id="GO:0004386">
    <property type="term" value="F:helicase activity"/>
    <property type="evidence" value="ECO:0007669"/>
    <property type="project" value="UniProtKB-KW"/>
</dbReference>
<reference evidence="1" key="1">
    <citation type="journal article" date="2014" name="PLoS ONE">
        <title>Transcriptome-Based Identification of ABC Transporters in the Western Tarnished Plant Bug Lygus hesperus.</title>
        <authorList>
            <person name="Hull J.J."/>
            <person name="Chaney K."/>
            <person name="Geib S.M."/>
            <person name="Fabrick J.A."/>
            <person name="Brent C.S."/>
            <person name="Walsh D."/>
            <person name="Lavine L.C."/>
        </authorList>
    </citation>
    <scope>NUCLEOTIDE SEQUENCE</scope>
</reference>
<gene>
    <name evidence="1" type="primary">mrh4</name>
    <name evidence="1" type="ORF">CM83_4830</name>
</gene>
<keyword evidence="1" id="KW-0067">ATP-binding</keyword>
<evidence type="ECO:0000313" key="1">
    <source>
        <dbReference type="EMBL" id="JAG09786.1"/>
    </source>
</evidence>
<dbReference type="AlphaFoldDB" id="A0A0A9WQS8"/>
<keyword evidence="1" id="KW-0347">Helicase</keyword>